<keyword evidence="2 3" id="KW-0456">Lyase</keyword>
<dbReference type="InterPro" id="IPR036551">
    <property type="entry name" value="Flavin_trans-like"/>
</dbReference>
<keyword evidence="1 3" id="KW-0210">Decarboxylase</keyword>
<feature type="binding site" evidence="3">
    <location>
        <position position="340"/>
    </location>
    <ligand>
        <name>CTP</name>
        <dbReference type="ChEBI" id="CHEBI:37563"/>
    </ligand>
</feature>
<evidence type="ECO:0000259" key="6">
    <source>
        <dbReference type="Pfam" id="PF04127"/>
    </source>
</evidence>
<dbReference type="Gene3D" id="3.40.50.1950">
    <property type="entry name" value="Flavin prenyltransferase-like"/>
    <property type="match status" value="1"/>
</dbReference>
<comment type="function">
    <text evidence="3">Catalyzes two sequential steps in the biosynthesis of coenzyme A. In the first step cysteine is conjugated to 4'-phosphopantothenate to form 4-phosphopantothenoylcysteine. In the second step the latter compound is decarboxylated to form 4'-phosphopantotheine.</text>
</comment>
<feature type="domain" description="Flavoprotein" evidence="5">
    <location>
        <begin position="5"/>
        <end position="175"/>
    </location>
</feature>
<protein>
    <recommendedName>
        <fullName evidence="3">Coenzyme A biosynthesis bifunctional protein CoaBC</fullName>
    </recommendedName>
    <alternativeName>
        <fullName evidence="3">DNA/pantothenate metabolism flavoprotein</fullName>
    </alternativeName>
    <alternativeName>
        <fullName evidence="3">Phosphopantothenoylcysteine synthetase/decarboxylase</fullName>
        <shortName evidence="3">PPCS-PPCDC</shortName>
    </alternativeName>
    <domain>
        <recommendedName>
            <fullName evidence="3">Phosphopantothenoylcysteine decarboxylase</fullName>
            <shortName evidence="3">PPC decarboxylase</shortName>
            <shortName evidence="3">PPC-DC</shortName>
            <ecNumber evidence="3">4.1.1.36</ecNumber>
        </recommendedName>
        <alternativeName>
            <fullName evidence="3">CoaC</fullName>
        </alternativeName>
    </domain>
    <domain>
        <recommendedName>
            <fullName evidence="3">Phosphopantothenate--cysteine ligase</fullName>
            <ecNumber evidence="3">6.3.2.5</ecNumber>
        </recommendedName>
        <alternativeName>
            <fullName evidence="3">CoaB</fullName>
        </alternativeName>
        <alternativeName>
            <fullName evidence="3">Phosphopantothenoylcysteine synthetase</fullName>
            <shortName evidence="3">PPC synthetase</shortName>
            <shortName evidence="3">PPC-S</shortName>
        </alternativeName>
    </domain>
</protein>
<comment type="cofactor">
    <cofactor evidence="3">
        <name>FMN</name>
        <dbReference type="ChEBI" id="CHEBI:58210"/>
    </cofactor>
    <text evidence="3">Binds 1 FMN per subunit.</text>
</comment>
<dbReference type="GO" id="GO:0004633">
    <property type="term" value="F:phosphopantothenoylcysteine decarboxylase activity"/>
    <property type="evidence" value="ECO:0007669"/>
    <property type="project" value="UniProtKB-UniRule"/>
</dbReference>
<evidence type="ECO:0000256" key="1">
    <source>
        <dbReference type="ARBA" id="ARBA00022793"/>
    </source>
</evidence>
<dbReference type="EC" id="6.3.2.5" evidence="3"/>
<feature type="binding site" evidence="3">
    <location>
        <position position="322"/>
    </location>
    <ligand>
        <name>CTP</name>
        <dbReference type="ChEBI" id="CHEBI:37563"/>
    </ligand>
</feature>
<dbReference type="SUPFAM" id="SSF102645">
    <property type="entry name" value="CoaB-like"/>
    <property type="match status" value="1"/>
</dbReference>
<dbReference type="GO" id="GO:0071513">
    <property type="term" value="C:phosphopantothenoylcysteine decarboxylase complex"/>
    <property type="evidence" value="ECO:0007669"/>
    <property type="project" value="TreeGrafter"/>
</dbReference>
<dbReference type="InterPro" id="IPR035929">
    <property type="entry name" value="CoaB-like_sf"/>
</dbReference>
<comment type="pathway">
    <text evidence="3 4">Cofactor biosynthesis; coenzyme A biosynthesis; CoA from (R)-pantothenate: step 3/5.</text>
</comment>
<dbReference type="Gene3D" id="3.40.50.10300">
    <property type="entry name" value="CoaB-like"/>
    <property type="match status" value="1"/>
</dbReference>
<feature type="domain" description="DNA/pantothenate metabolism flavoprotein C-terminal" evidence="6">
    <location>
        <begin position="185"/>
        <end position="394"/>
    </location>
</feature>
<comment type="caution">
    <text evidence="3">Lacks conserved residue(s) required for the propagation of feature annotation.</text>
</comment>
<feature type="binding site" evidence="3">
    <location>
        <position position="288"/>
    </location>
    <ligand>
        <name>CTP</name>
        <dbReference type="ChEBI" id="CHEBI:37563"/>
    </ligand>
</feature>
<comment type="similarity">
    <text evidence="3 4">In the C-terminal section; belongs to the PPC synthetase family.</text>
</comment>
<keyword evidence="3" id="KW-0511">Multifunctional enzyme</keyword>
<keyword evidence="3" id="KW-0479">Metal-binding</keyword>
<keyword evidence="8" id="KW-1185">Reference proteome</keyword>
<feature type="binding site" evidence="3">
    <location>
        <begin position="304"/>
        <end position="307"/>
    </location>
    <ligand>
        <name>CTP</name>
        <dbReference type="ChEBI" id="CHEBI:37563"/>
    </ligand>
</feature>
<dbReference type="AlphaFoldDB" id="A0A1G7RKU0"/>
<organism evidence="7 8">
    <name type="scientific">Desulfosporosinus hippei DSM 8344</name>
    <dbReference type="NCBI Taxonomy" id="1121419"/>
    <lineage>
        <taxon>Bacteria</taxon>
        <taxon>Bacillati</taxon>
        <taxon>Bacillota</taxon>
        <taxon>Clostridia</taxon>
        <taxon>Eubacteriales</taxon>
        <taxon>Desulfitobacteriaceae</taxon>
        <taxon>Desulfosporosinus</taxon>
    </lineage>
</organism>
<comment type="catalytic activity">
    <reaction evidence="3 4">
        <text>(R)-4'-phosphopantothenate + L-cysteine + CTP = N-[(R)-4-phosphopantothenoyl]-L-cysteine + CMP + diphosphate + H(+)</text>
        <dbReference type="Rhea" id="RHEA:19397"/>
        <dbReference type="ChEBI" id="CHEBI:10986"/>
        <dbReference type="ChEBI" id="CHEBI:15378"/>
        <dbReference type="ChEBI" id="CHEBI:33019"/>
        <dbReference type="ChEBI" id="CHEBI:35235"/>
        <dbReference type="ChEBI" id="CHEBI:37563"/>
        <dbReference type="ChEBI" id="CHEBI:59458"/>
        <dbReference type="ChEBI" id="CHEBI:60377"/>
        <dbReference type="EC" id="6.3.2.5"/>
    </reaction>
</comment>
<gene>
    <name evidence="3" type="primary">coaBC</name>
    <name evidence="7" type="ORF">SAMN05443529_101114</name>
</gene>
<dbReference type="HAMAP" id="MF_02225">
    <property type="entry name" value="CoaBC"/>
    <property type="match status" value="1"/>
</dbReference>
<dbReference type="PANTHER" id="PTHR14359">
    <property type="entry name" value="HOMO-OLIGOMERIC FLAVIN CONTAINING CYS DECARBOXYLASE FAMILY"/>
    <property type="match status" value="1"/>
</dbReference>
<evidence type="ECO:0000313" key="7">
    <source>
        <dbReference type="EMBL" id="SDG11333.1"/>
    </source>
</evidence>
<dbReference type="GO" id="GO:0004632">
    <property type="term" value="F:phosphopantothenate--cysteine ligase activity"/>
    <property type="evidence" value="ECO:0007669"/>
    <property type="project" value="UniProtKB-UniRule"/>
</dbReference>
<comment type="cofactor">
    <cofactor evidence="3">
        <name>Mg(2+)</name>
        <dbReference type="ChEBI" id="CHEBI:18420"/>
    </cofactor>
</comment>
<accession>A0A1G7RKU0</accession>
<feature type="active site" description="Proton donor" evidence="3">
    <location>
        <position position="157"/>
    </location>
</feature>
<dbReference type="GO" id="GO:0010181">
    <property type="term" value="F:FMN binding"/>
    <property type="evidence" value="ECO:0007669"/>
    <property type="project" value="UniProtKB-UniRule"/>
</dbReference>
<evidence type="ECO:0000256" key="3">
    <source>
        <dbReference type="HAMAP-Rule" id="MF_02225"/>
    </source>
</evidence>
<evidence type="ECO:0000256" key="4">
    <source>
        <dbReference type="RuleBase" id="RU364078"/>
    </source>
</evidence>
<keyword evidence="3 4" id="KW-0288">FMN</keyword>
<name>A0A1G7RKU0_9FIRM</name>
<dbReference type="InterPro" id="IPR007085">
    <property type="entry name" value="DNA/pantothenate-metab_flavo_C"/>
</dbReference>
<dbReference type="Pfam" id="PF04127">
    <property type="entry name" value="DFP"/>
    <property type="match status" value="1"/>
</dbReference>
<dbReference type="SUPFAM" id="SSF52507">
    <property type="entry name" value="Homo-oligomeric flavin-containing Cys decarboxylases, HFCD"/>
    <property type="match status" value="1"/>
</dbReference>
<dbReference type="OrthoDB" id="9802554at2"/>
<feature type="region of interest" description="Phosphopantothenoylcysteine decarboxylase" evidence="3">
    <location>
        <begin position="1"/>
        <end position="189"/>
    </location>
</feature>
<evidence type="ECO:0000313" key="8">
    <source>
        <dbReference type="Proteomes" id="UP000198656"/>
    </source>
</evidence>
<comment type="similarity">
    <text evidence="3 4">In the N-terminal section; belongs to the HFCD (homo-oligomeric flavin containing Cys decarboxylase) superfamily.</text>
</comment>
<comment type="catalytic activity">
    <reaction evidence="3 4">
        <text>N-[(R)-4-phosphopantothenoyl]-L-cysteine + H(+) = (R)-4'-phosphopantetheine + CO2</text>
        <dbReference type="Rhea" id="RHEA:16793"/>
        <dbReference type="ChEBI" id="CHEBI:15378"/>
        <dbReference type="ChEBI" id="CHEBI:16526"/>
        <dbReference type="ChEBI" id="CHEBI:59458"/>
        <dbReference type="ChEBI" id="CHEBI:61723"/>
        <dbReference type="EC" id="4.1.1.36"/>
    </reaction>
</comment>
<keyword evidence="3" id="KW-0460">Magnesium</keyword>
<dbReference type="InterPro" id="IPR005252">
    <property type="entry name" value="CoaBC"/>
</dbReference>
<evidence type="ECO:0000256" key="2">
    <source>
        <dbReference type="ARBA" id="ARBA00023239"/>
    </source>
</evidence>
<dbReference type="GO" id="GO:0015941">
    <property type="term" value="P:pantothenate catabolic process"/>
    <property type="evidence" value="ECO:0007669"/>
    <property type="project" value="InterPro"/>
</dbReference>
<dbReference type="Proteomes" id="UP000198656">
    <property type="component" value="Unassembled WGS sequence"/>
</dbReference>
<evidence type="ECO:0000259" key="5">
    <source>
        <dbReference type="Pfam" id="PF02441"/>
    </source>
</evidence>
<dbReference type="UniPathway" id="UPA00241">
    <property type="reaction ID" value="UER00353"/>
</dbReference>
<dbReference type="PANTHER" id="PTHR14359:SF6">
    <property type="entry name" value="PHOSPHOPANTOTHENOYLCYSTEINE DECARBOXYLASE"/>
    <property type="match status" value="1"/>
</dbReference>
<dbReference type="GO" id="GO:0015937">
    <property type="term" value="P:coenzyme A biosynthetic process"/>
    <property type="evidence" value="ECO:0007669"/>
    <property type="project" value="UniProtKB-UniRule"/>
</dbReference>
<feature type="region of interest" description="Phosphopantothenate--cysteine ligase" evidence="3">
    <location>
        <begin position="190"/>
        <end position="397"/>
    </location>
</feature>
<sequence>MLTGKKILVGISGGIAAYKAAEVVSRLRKLNAEVHVAMTKSATQFIAPLTLRSLSTNPVYVDMFDEPKLWNVEHIALAEHVDTVIVAPATANILAKMAMGLADDFLSTVLLATRSPIFVAPAMNQAMYDHPATQENLARLKGRGIKVIGPGTGFQACGTEGVGRMSEPVEIVEAITYFFSESTPLKGKKVLVTAGGTQEPLDPVRFLGNRSSGRMGYAIAQAMQEAGAETILVSAPTDLPVPKGVKRVSVQTALEMHDVVLDNFSNMDVIVKAAAVADYRPATNAEQKIKKDGTNRTIELVPNPDILAELGRRKTSQVLIGFAAETENLLAYAQEKMHRKNVDLLVANDVTKPGAGFGSPTNIVSFLFPDGRRIDFPQMSKLEIARNLVEEIVNLLG</sequence>
<keyword evidence="3 4" id="KW-0436">Ligase</keyword>
<keyword evidence="3 4" id="KW-0285">Flavoprotein</keyword>
<feature type="binding site" evidence="3">
    <location>
        <position position="336"/>
    </location>
    <ligand>
        <name>CTP</name>
        <dbReference type="ChEBI" id="CHEBI:37563"/>
    </ligand>
</feature>
<dbReference type="EC" id="4.1.1.36" evidence="3"/>
<comment type="function">
    <text evidence="4">Catalyzes two steps in the biosynthesis of coenzyme A. In the first step cysteine is conjugated to 4'-phosphopantothenate to form 4-phosphopantothenoylcysteine, in the latter compound is decarboxylated to form 4'-phosphopantotheine.</text>
</comment>
<feature type="binding site" evidence="3">
    <location>
        <position position="278"/>
    </location>
    <ligand>
        <name>CTP</name>
        <dbReference type="ChEBI" id="CHEBI:37563"/>
    </ligand>
</feature>
<comment type="pathway">
    <text evidence="3 4">Cofactor biosynthesis; coenzyme A biosynthesis; CoA from (R)-pantothenate: step 2/5.</text>
</comment>
<dbReference type="GO" id="GO:0046872">
    <property type="term" value="F:metal ion binding"/>
    <property type="evidence" value="ECO:0007669"/>
    <property type="project" value="UniProtKB-KW"/>
</dbReference>
<dbReference type="RefSeq" id="WP_092328574.1">
    <property type="nucleotide sequence ID" value="NZ_FNCP01000001.1"/>
</dbReference>
<reference evidence="8" key="1">
    <citation type="submission" date="2016-10" db="EMBL/GenBank/DDBJ databases">
        <authorList>
            <person name="Varghese N."/>
            <person name="Submissions S."/>
        </authorList>
    </citation>
    <scope>NUCLEOTIDE SEQUENCE [LARGE SCALE GENOMIC DNA]</scope>
    <source>
        <strain evidence="8">DSM 8344</strain>
    </source>
</reference>
<dbReference type="EMBL" id="FNCP01000001">
    <property type="protein sequence ID" value="SDG11333.1"/>
    <property type="molecule type" value="Genomic_DNA"/>
</dbReference>
<dbReference type="STRING" id="1121419.SAMN05443529_101114"/>
<dbReference type="NCBIfam" id="TIGR00521">
    <property type="entry name" value="coaBC_dfp"/>
    <property type="match status" value="1"/>
</dbReference>
<dbReference type="InterPro" id="IPR003382">
    <property type="entry name" value="Flavoprotein"/>
</dbReference>
<proteinExistence type="inferred from homology"/>
<dbReference type="Pfam" id="PF02441">
    <property type="entry name" value="Flavoprotein"/>
    <property type="match status" value="1"/>
</dbReference>